<dbReference type="InterPro" id="IPR043502">
    <property type="entry name" value="DNA/RNA_pol_sf"/>
</dbReference>
<dbReference type="OrthoDB" id="416119at2759"/>
<feature type="compositionally biased region" description="Polar residues" evidence="1">
    <location>
        <begin position="1"/>
        <end position="13"/>
    </location>
</feature>
<name>A0A409YP75_9AGAR</name>
<feature type="domain" description="Reverse transcriptase" evidence="2">
    <location>
        <begin position="1193"/>
        <end position="1481"/>
    </location>
</feature>
<accession>A0A409YP75</accession>
<dbReference type="SUPFAM" id="SSF56219">
    <property type="entry name" value="DNase I-like"/>
    <property type="match status" value="1"/>
</dbReference>
<dbReference type="CDD" id="cd01650">
    <property type="entry name" value="RT_nLTR_like"/>
    <property type="match status" value="1"/>
</dbReference>
<dbReference type="Gene3D" id="3.60.10.10">
    <property type="entry name" value="Endonuclease/exonuclease/phosphatase"/>
    <property type="match status" value="1"/>
</dbReference>
<dbReference type="PANTHER" id="PTHR19446">
    <property type="entry name" value="REVERSE TRANSCRIPTASES"/>
    <property type="match status" value="1"/>
</dbReference>
<dbReference type="Pfam" id="PF03372">
    <property type="entry name" value="Exo_endo_phos"/>
    <property type="match status" value="1"/>
</dbReference>
<dbReference type="SUPFAM" id="SSF56672">
    <property type="entry name" value="DNA/RNA polymerases"/>
    <property type="match status" value="1"/>
</dbReference>
<dbReference type="PROSITE" id="PS50878">
    <property type="entry name" value="RT_POL"/>
    <property type="match status" value="1"/>
</dbReference>
<comment type="caution">
    <text evidence="3">The sequence shown here is derived from an EMBL/GenBank/DDBJ whole genome shotgun (WGS) entry which is preliminary data.</text>
</comment>
<feature type="compositionally biased region" description="Basic and acidic residues" evidence="1">
    <location>
        <begin position="965"/>
        <end position="975"/>
    </location>
</feature>
<feature type="region of interest" description="Disordered" evidence="1">
    <location>
        <begin position="79"/>
        <end position="128"/>
    </location>
</feature>
<proteinExistence type="predicted"/>
<dbReference type="InterPro" id="IPR000477">
    <property type="entry name" value="RT_dom"/>
</dbReference>
<dbReference type="Proteomes" id="UP000284842">
    <property type="component" value="Unassembled WGS sequence"/>
</dbReference>
<protein>
    <recommendedName>
        <fullName evidence="2">Reverse transcriptase domain-containing protein</fullName>
    </recommendedName>
</protein>
<evidence type="ECO:0000313" key="3">
    <source>
        <dbReference type="EMBL" id="PPR04574.1"/>
    </source>
</evidence>
<dbReference type="GO" id="GO:0003824">
    <property type="term" value="F:catalytic activity"/>
    <property type="evidence" value="ECO:0007669"/>
    <property type="project" value="InterPro"/>
</dbReference>
<dbReference type="InterPro" id="IPR036691">
    <property type="entry name" value="Endo/exonu/phosph_ase_sf"/>
</dbReference>
<feature type="compositionally biased region" description="Low complexity" evidence="1">
    <location>
        <begin position="26"/>
        <end position="35"/>
    </location>
</feature>
<feature type="region of interest" description="Disordered" evidence="1">
    <location>
        <begin position="504"/>
        <end position="615"/>
    </location>
</feature>
<dbReference type="Pfam" id="PF00078">
    <property type="entry name" value="RVT_1"/>
    <property type="match status" value="1"/>
</dbReference>
<organism evidence="3 4">
    <name type="scientific">Panaeolus cyanescens</name>
    <dbReference type="NCBI Taxonomy" id="181874"/>
    <lineage>
        <taxon>Eukaryota</taxon>
        <taxon>Fungi</taxon>
        <taxon>Dikarya</taxon>
        <taxon>Basidiomycota</taxon>
        <taxon>Agaricomycotina</taxon>
        <taxon>Agaricomycetes</taxon>
        <taxon>Agaricomycetidae</taxon>
        <taxon>Agaricales</taxon>
        <taxon>Agaricineae</taxon>
        <taxon>Galeropsidaceae</taxon>
        <taxon>Panaeolus</taxon>
    </lineage>
</organism>
<feature type="compositionally biased region" description="Polar residues" evidence="1">
    <location>
        <begin position="538"/>
        <end position="557"/>
    </location>
</feature>
<dbReference type="STRING" id="181874.A0A409YP75"/>
<dbReference type="InParanoid" id="A0A409YP75"/>
<dbReference type="InterPro" id="IPR005135">
    <property type="entry name" value="Endo/exonuclease/phosphatase"/>
</dbReference>
<gene>
    <name evidence="3" type="ORF">CVT24_012027</name>
</gene>
<feature type="region of interest" description="Disordered" evidence="1">
    <location>
        <begin position="456"/>
        <end position="485"/>
    </location>
</feature>
<dbReference type="CDD" id="cd09076">
    <property type="entry name" value="L1-EN"/>
    <property type="match status" value="1"/>
</dbReference>
<feature type="compositionally biased region" description="Basic residues" evidence="1">
    <location>
        <begin position="599"/>
        <end position="614"/>
    </location>
</feature>
<reference evidence="3 4" key="1">
    <citation type="journal article" date="2018" name="Evol. Lett.">
        <title>Horizontal gene cluster transfer increased hallucinogenic mushroom diversity.</title>
        <authorList>
            <person name="Reynolds H.T."/>
            <person name="Vijayakumar V."/>
            <person name="Gluck-Thaler E."/>
            <person name="Korotkin H.B."/>
            <person name="Matheny P.B."/>
            <person name="Slot J.C."/>
        </authorList>
    </citation>
    <scope>NUCLEOTIDE SEQUENCE [LARGE SCALE GENOMIC DNA]</scope>
    <source>
        <strain evidence="3 4">2629</strain>
    </source>
</reference>
<dbReference type="EMBL" id="NHTK01000921">
    <property type="protein sequence ID" value="PPR04574.1"/>
    <property type="molecule type" value="Genomic_DNA"/>
</dbReference>
<feature type="region of interest" description="Disordered" evidence="1">
    <location>
        <begin position="1"/>
        <end position="53"/>
    </location>
</feature>
<feature type="compositionally biased region" description="Polar residues" evidence="1">
    <location>
        <begin position="81"/>
        <end position="111"/>
    </location>
</feature>
<evidence type="ECO:0000313" key="4">
    <source>
        <dbReference type="Proteomes" id="UP000284842"/>
    </source>
</evidence>
<keyword evidence="4" id="KW-1185">Reference proteome</keyword>
<feature type="compositionally biased region" description="Basic and acidic residues" evidence="1">
    <location>
        <begin position="460"/>
        <end position="478"/>
    </location>
</feature>
<feature type="region of interest" description="Disordered" evidence="1">
    <location>
        <begin position="965"/>
        <end position="988"/>
    </location>
</feature>
<evidence type="ECO:0000259" key="2">
    <source>
        <dbReference type="PROSITE" id="PS50878"/>
    </source>
</evidence>
<feature type="compositionally biased region" description="Basic and acidic residues" evidence="1">
    <location>
        <begin position="516"/>
        <end position="536"/>
    </location>
</feature>
<evidence type="ECO:0000256" key="1">
    <source>
        <dbReference type="SAM" id="MobiDB-lite"/>
    </source>
</evidence>
<sequence>MSSVNNTIPNINSIEEFPHLSPPASPTKTTSAPKADGNKSQGDRRTAAQQAMKRKLLLQGAANKKTAKENAMIVDYIETPATPTNRGPASLTPVSDPTQMPNATPTPTLVQATTPTAPDPPQRANTPTTTPRYAATIDEQFEIDEQLAIQYLEQERQRQKEAAKEDIFHLWDEAPGPKLIAYIYGANPTADGLQQTEAIRDVIKQFLPNASPRVQHAPPFRKRIPFEPAAPKLVTNLLEDEKNALLNRRLLVTDRAAVFFQPLFPNPPTPAFCLQNYAAANNAESYLEVAEMVRNCLRRELSEGDFAHFVTIHHDNVGGFDDLPLYDAIEQTFDQLLASVTVKGFTMPTREGYARSIFTVEMFPLTNDHTIHELWLQRLRSIRYYGDYGLAKVRESFNCNHCKAMNHIASTCPFPEIPNFPTPFAKLGIQNAAAGPSKTVAPQTPLSLQSLFPSMATQVKTEDRKSKGPGGRGREGTKGKVATLIPNSPLDYHICSEPFRPGGEAVQHAGRADCLPNDRTKWDQNKRAELSKRPPRESSLQTETQIYNGDTSHQTTEGPLRMEKDTYNQQNTEHSSHNGEDPEGPEGTNPPPDHTISNPKKKKRKRKAHRRPLRTRAYLTISSLNINGGGSRSTQDKWENMNQIIREDKLDILAIQETHITNQKIIELHTRYPRLHIINSSDEERPNARGVAIILNKHRTRWRESNTTEIIPGQAITMTLPWKQNESLNILAIYAPNSDGEQTKFWGNLYAKYQENPHLPRPDIMLGDFNLVEDAMDRNPPHRDPEPVVNIFQNFKLEHNLQDAWRNEYPDDLEFTYMQFQNTTRKSQSRLDRIYVKGDIMGMCYDWHNKHSGIRSDHKLISMKLEDPLAPYIGKGRWAMPHFVIQNKSLMNEIKEIGRKYLTEMKTTVSTRNQDQAQRKNPQEIHEEFKQTIQDKVRTYTRTAVPKLEKLIERKTRELSEILRQAKHEKAKRNQDSTPNEDATNLVDRPEVGTEGNELRKDLIMMAKAAEIEEELLQLHLKLHQRVRDEIRAKFWREAETIGKPWINVNKDVKPRDTIYKLKFKVNGQTKYATKSEDMANKAAEYHNNLQCTDDQVKAEERRSNILNHIEIMEKHLNTEKREYMDREITKNDIQLAIRQLPNGKSPGLDGIITEFYKTLADDLQQDLEKADEDPDQPVFDILEYLQILYKNFALEGPCDTSNFAEGWMCPIYKKNDKTDIANYRPITVLNTDYKIFTRALTTKLGNVVQNIIHTDQAGFMKKRNIADHTDLVHMLTYLCETVNEKGAIICLDQEKAYDKIRHDYLWLILEKFQFPESFIKTIKHLYAKAETLVMINGVPSKKFRVTRGVRQGDPLSCLLFNLAIEPLAEHIRKANIRGINIDHDDEIKVSLFADDTTVYMSEQNDLLDLFTILDSWCGASGAKFNKSKTEIIPLGDMKYREKLRSNRALQEGQQKLPDEIKIAEEGQPTRVLGTWVGYDIDQIAIWNKTIEKITNTLKRWERGHPTQEGRRLILGMYVTGMTQYLTRAQGMEEIPLARCEKIVNTFMWGKEEEDKTHPTIRLSILQEPIQHGGRQDTCWELAEKLMRKRVPNWTKPNLGRMLGQGYKEQKKSKSKKEQGTRRLRTIVTTETMHLIWKLRCEWKIGRSEDPEQKVTKREIINRWHSVINSRLKIDCLLTNRRKYGNKALPRGLVTDTWTRVIETDKEEEDEWVKPGVLVGIAPIEV</sequence>